<keyword evidence="2" id="KW-1185">Reference proteome</keyword>
<accession>A0ABT3KZ85</accession>
<comment type="caution">
    <text evidence="1">The sequence shown here is derived from an EMBL/GenBank/DDBJ whole genome shotgun (WGS) entry which is preliminary data.</text>
</comment>
<dbReference type="Proteomes" id="UP001208935">
    <property type="component" value="Unassembled WGS sequence"/>
</dbReference>
<name>A0ABT3KZ85_9BURK</name>
<reference evidence="2" key="1">
    <citation type="submission" date="2023-07" db="EMBL/GenBank/DDBJ databases">
        <title>Verminephrobacter genomes.</title>
        <authorList>
            <person name="Lund M.B."/>
        </authorList>
    </citation>
    <scope>NUCLEOTIDE SEQUENCE [LARGE SCALE GENOMIC DNA]</scope>
    <source>
        <strain evidence="2">AtM5-05</strain>
    </source>
</reference>
<gene>
    <name evidence="1" type="ORF">D5039_21660</name>
</gene>
<dbReference type="InterPro" id="IPR017547">
    <property type="entry name" value="CRISPR-assoc_prot_Csf3"/>
</dbReference>
<protein>
    <submittedName>
        <fullName evidence="1">Uncharacterized protein</fullName>
    </submittedName>
</protein>
<sequence>MQALKVTFKLRSLVVQENDYPIHLDGLLAACVSEEAQEFGSNAPWQDADDLSHLLERTDDDDTGAWVWKASCLQFKPASERFFTTLVRRSEPEAFMQAMDSKLLNGRPRNSLSAKSGHNRGYFLLHSYQWMESATAWCIGDPVEIQSALQRVRYIGKHGRNGFGMLESFLVETSQEQHAWKRRFMPNHMEGENGISYIQATRRLRAPYWKKTGKIAAKVPVLV</sequence>
<proteinExistence type="predicted"/>
<dbReference type="EMBL" id="QZCW01000007">
    <property type="protein sequence ID" value="MCW5323653.1"/>
    <property type="molecule type" value="Genomic_DNA"/>
</dbReference>
<evidence type="ECO:0000313" key="2">
    <source>
        <dbReference type="Proteomes" id="UP001208935"/>
    </source>
</evidence>
<evidence type="ECO:0000313" key="1">
    <source>
        <dbReference type="EMBL" id="MCW5323653.1"/>
    </source>
</evidence>
<dbReference type="RefSeq" id="WP_265283438.1">
    <property type="nucleotide sequence ID" value="NZ_QZCW01000007.1"/>
</dbReference>
<organism evidence="1 2">
    <name type="scientific">Verminephrobacter aporrectodeae subsp. tuberculatae</name>
    <dbReference type="NCBI Taxonomy" id="1110392"/>
    <lineage>
        <taxon>Bacteria</taxon>
        <taxon>Pseudomonadati</taxon>
        <taxon>Pseudomonadota</taxon>
        <taxon>Betaproteobacteria</taxon>
        <taxon>Burkholderiales</taxon>
        <taxon>Comamonadaceae</taxon>
        <taxon>Verminephrobacter</taxon>
    </lineage>
</organism>
<dbReference type="NCBIfam" id="TIGR03116">
    <property type="entry name" value="cas5_csf3"/>
    <property type="match status" value="1"/>
</dbReference>